<evidence type="ECO:0000313" key="2">
    <source>
        <dbReference type="EMBL" id="KAJ8899702.1"/>
    </source>
</evidence>
<dbReference type="AlphaFoldDB" id="A0AAV8UEI4"/>
<feature type="domain" description="Reverse transcriptase Ty1/copia-type" evidence="1">
    <location>
        <begin position="48"/>
        <end position="142"/>
    </location>
</feature>
<sequence length="232" mass="26055">MDALIQNHTWELVPHISNAFLHGFIDTEIYMEQPKGHVDDTHPGFVADSSLFIKRSGTEKIFVLIYVDDILITGPNIRAIDTFVQVLHSAFPVRDMGSPSYFLGIQLTKVSHGLLLSQSKYISDLIARTGLNDSKTCQTPMATTPPLSKEIGERLDDANLYRSVVGALQYITMTRPDVAFSVNKLCQFIHCPTTEHWKAAKRLIRYLKHTSNYGLLFTKSASMSLQCFTDSD</sequence>
<comment type="caution">
    <text evidence="2">The sequence shown here is derived from an EMBL/GenBank/DDBJ whole genome shotgun (WGS) entry which is preliminary data.</text>
</comment>
<dbReference type="Pfam" id="PF07727">
    <property type="entry name" value="RVT_2"/>
    <property type="match status" value="1"/>
</dbReference>
<dbReference type="PANTHER" id="PTHR11439">
    <property type="entry name" value="GAG-POL-RELATED RETROTRANSPOSON"/>
    <property type="match status" value="1"/>
</dbReference>
<proteinExistence type="predicted"/>
<dbReference type="SUPFAM" id="SSF56672">
    <property type="entry name" value="DNA/RNA polymerases"/>
    <property type="match status" value="1"/>
</dbReference>
<dbReference type="PANTHER" id="PTHR11439:SF500">
    <property type="entry name" value="RNA-DIRECTED DNA POLYMERASE"/>
    <property type="match status" value="1"/>
</dbReference>
<protein>
    <recommendedName>
        <fullName evidence="1">Reverse transcriptase Ty1/copia-type domain-containing protein</fullName>
    </recommendedName>
</protein>
<evidence type="ECO:0000313" key="3">
    <source>
        <dbReference type="Proteomes" id="UP001159364"/>
    </source>
</evidence>
<organism evidence="2 3">
    <name type="scientific">Erythroxylum novogranatense</name>
    <dbReference type="NCBI Taxonomy" id="1862640"/>
    <lineage>
        <taxon>Eukaryota</taxon>
        <taxon>Viridiplantae</taxon>
        <taxon>Streptophyta</taxon>
        <taxon>Embryophyta</taxon>
        <taxon>Tracheophyta</taxon>
        <taxon>Spermatophyta</taxon>
        <taxon>Magnoliopsida</taxon>
        <taxon>eudicotyledons</taxon>
        <taxon>Gunneridae</taxon>
        <taxon>Pentapetalae</taxon>
        <taxon>rosids</taxon>
        <taxon>fabids</taxon>
        <taxon>Malpighiales</taxon>
        <taxon>Erythroxylaceae</taxon>
        <taxon>Erythroxylum</taxon>
    </lineage>
</organism>
<dbReference type="InterPro" id="IPR043502">
    <property type="entry name" value="DNA/RNA_pol_sf"/>
</dbReference>
<dbReference type="Proteomes" id="UP001159364">
    <property type="component" value="Linkage Group LG08"/>
</dbReference>
<name>A0AAV8UEI4_9ROSI</name>
<evidence type="ECO:0000259" key="1">
    <source>
        <dbReference type="Pfam" id="PF07727"/>
    </source>
</evidence>
<reference evidence="2 3" key="1">
    <citation type="submission" date="2021-09" db="EMBL/GenBank/DDBJ databases">
        <title>Genomic insights and catalytic innovation underlie evolution of tropane alkaloids biosynthesis.</title>
        <authorList>
            <person name="Wang Y.-J."/>
            <person name="Tian T."/>
            <person name="Huang J.-P."/>
            <person name="Huang S.-X."/>
        </authorList>
    </citation>
    <scope>NUCLEOTIDE SEQUENCE [LARGE SCALE GENOMIC DNA]</scope>
    <source>
        <strain evidence="2">KIB-2018</strain>
        <tissue evidence="2">Leaf</tissue>
    </source>
</reference>
<accession>A0AAV8UEI4</accession>
<dbReference type="InterPro" id="IPR013103">
    <property type="entry name" value="RVT_2"/>
</dbReference>
<gene>
    <name evidence="2" type="ORF">K2173_019400</name>
</gene>
<dbReference type="EMBL" id="JAIWQS010000008">
    <property type="protein sequence ID" value="KAJ8899702.1"/>
    <property type="molecule type" value="Genomic_DNA"/>
</dbReference>
<keyword evidence="3" id="KW-1185">Reference proteome</keyword>